<name>A0A6G5QKG7_CAMRE</name>
<keyword evidence="1" id="KW-0472">Membrane</keyword>
<evidence type="ECO:0000259" key="3">
    <source>
        <dbReference type="Pfam" id="PF00188"/>
    </source>
</evidence>
<dbReference type="PANTHER" id="PTHR31157:SF1">
    <property type="entry name" value="SCP DOMAIN-CONTAINING PROTEIN"/>
    <property type="match status" value="1"/>
</dbReference>
<dbReference type="InterPro" id="IPR035940">
    <property type="entry name" value="CAP_sf"/>
</dbReference>
<sequence>MKIYSVKRGLKFSLLACAFFFSGCDIFGGQGKDSALKSAKQPEFSFVPDSDAVAYLNEYRRGSGLSGLKPNQILSQAAKNHADYSAQNEYMGHDETAGRAKFSGATPADRALAVGYKSTLVLENIAYKSDFKEAVDGLFSAIYHRFAFLNLSVDEVGYALASKDKFNAFVFEMGNSRLNAFCAMGASDTGAGRFYTNVCADKNLKIKDAKFDNFTGAMKPYVKFPDATAVTPYFSGEIPDPFPECKITANPVSIEFNANAGEVKFKDFEIFKDGRKIQNLHIITSANDINSKFSSKQFAAFPREVFDFGAQYEAVFSYEQAGARNQSVQNAGSQVKQIKWSFKTKTPQNPYFDARDGDVLGVDADKTYEIFFRPKDCNDLMTRYSYKASGFMTPTVAQSGTNTLSVKLKGMAGDTLSIVAGGMSVKVRLKTSSPEAVRERRAFYVKAGLMIAGVIVVFALIGRKMRR</sequence>
<keyword evidence="2" id="KW-0732">Signal</keyword>
<feature type="chain" id="PRO_5026204708" evidence="2">
    <location>
        <begin position="19"/>
        <end position="467"/>
    </location>
</feature>
<dbReference type="InterPro" id="IPR014044">
    <property type="entry name" value="CAP_dom"/>
</dbReference>
<dbReference type="RefSeq" id="WP_002946081.1">
    <property type="nucleotide sequence ID" value="NZ_CP012543.1"/>
</dbReference>
<feature type="signal peptide" evidence="2">
    <location>
        <begin position="1"/>
        <end position="18"/>
    </location>
</feature>
<evidence type="ECO:0000256" key="1">
    <source>
        <dbReference type="SAM" id="Phobius"/>
    </source>
</evidence>
<dbReference type="AlphaFoldDB" id="A0A6G5QKG7"/>
<gene>
    <name evidence="4" type="ORF">CRECT_0498</name>
</gene>
<dbReference type="Pfam" id="PF00188">
    <property type="entry name" value="CAP"/>
    <property type="match status" value="1"/>
</dbReference>
<dbReference type="Gene3D" id="3.40.33.10">
    <property type="entry name" value="CAP"/>
    <property type="match status" value="1"/>
</dbReference>
<protein>
    <submittedName>
        <fullName evidence="4">SCP-like extracellular protein</fullName>
    </submittedName>
</protein>
<evidence type="ECO:0000313" key="4">
    <source>
        <dbReference type="EMBL" id="QCD46188.1"/>
    </source>
</evidence>
<dbReference type="CDD" id="cd05379">
    <property type="entry name" value="CAP_bacterial"/>
    <property type="match status" value="1"/>
</dbReference>
<evidence type="ECO:0000313" key="5">
    <source>
        <dbReference type="Proteomes" id="UP000502377"/>
    </source>
</evidence>
<keyword evidence="1" id="KW-1133">Transmembrane helix</keyword>
<keyword evidence="1" id="KW-0812">Transmembrane</keyword>
<feature type="transmembrane region" description="Helical" evidence="1">
    <location>
        <begin position="443"/>
        <end position="461"/>
    </location>
</feature>
<dbReference type="Proteomes" id="UP000502377">
    <property type="component" value="Chromosome"/>
</dbReference>
<dbReference type="EMBL" id="CP012543">
    <property type="protein sequence ID" value="QCD46188.1"/>
    <property type="molecule type" value="Genomic_DNA"/>
</dbReference>
<reference evidence="4 5" key="1">
    <citation type="submission" date="2016-07" db="EMBL/GenBank/DDBJ databases">
        <title>Comparative genomics of the Campylobacter concisus group.</title>
        <authorList>
            <person name="Miller W.G."/>
            <person name="Yee E."/>
            <person name="Chapman M.H."/>
            <person name="Huynh S."/>
            <person name="Bono J.L."/>
            <person name="On S.L.W."/>
            <person name="StLeger J."/>
            <person name="Foster G."/>
            <person name="Parker C.T."/>
        </authorList>
    </citation>
    <scope>NUCLEOTIDE SEQUENCE [LARGE SCALE GENOMIC DNA]</scope>
    <source>
        <strain evidence="4 5">ATCC 33238</strain>
    </source>
</reference>
<dbReference type="SUPFAM" id="SSF55797">
    <property type="entry name" value="PR-1-like"/>
    <property type="match status" value="1"/>
</dbReference>
<dbReference type="PROSITE" id="PS51257">
    <property type="entry name" value="PROKAR_LIPOPROTEIN"/>
    <property type="match status" value="1"/>
</dbReference>
<proteinExistence type="predicted"/>
<dbReference type="KEGG" id="crx:CRECT_0498"/>
<organism evidence="4 5">
    <name type="scientific">Campylobacter rectus</name>
    <name type="common">Wolinella recta</name>
    <dbReference type="NCBI Taxonomy" id="203"/>
    <lineage>
        <taxon>Bacteria</taxon>
        <taxon>Pseudomonadati</taxon>
        <taxon>Campylobacterota</taxon>
        <taxon>Epsilonproteobacteria</taxon>
        <taxon>Campylobacterales</taxon>
        <taxon>Campylobacteraceae</taxon>
        <taxon>Campylobacter</taxon>
    </lineage>
</organism>
<feature type="domain" description="SCP" evidence="3">
    <location>
        <begin position="54"/>
        <end position="170"/>
    </location>
</feature>
<dbReference type="PANTHER" id="PTHR31157">
    <property type="entry name" value="SCP DOMAIN-CONTAINING PROTEIN"/>
    <property type="match status" value="1"/>
</dbReference>
<accession>A0A6G5QKG7</accession>
<evidence type="ECO:0000256" key="2">
    <source>
        <dbReference type="SAM" id="SignalP"/>
    </source>
</evidence>